<sequence length="105" mass="12165">MLRCRNPSTLYIKGVEYFYTLQCHEEGLALMKRAADAGYLTKAVYLCNDSQTLPMMRNTSLVLREKQLVQLDGLLEWMMFRGCRSLARVLNKEVHVHVNRSTLVL</sequence>
<gene>
    <name evidence="1" type="ORF">Bca52824_065097</name>
</gene>
<accession>A0A8X7U995</accession>
<evidence type="ECO:0000313" key="2">
    <source>
        <dbReference type="Proteomes" id="UP000886595"/>
    </source>
</evidence>
<dbReference type="AlphaFoldDB" id="A0A8X7U995"/>
<dbReference type="EMBL" id="JAAMPC010000013">
    <property type="protein sequence ID" value="KAG2270542.1"/>
    <property type="molecule type" value="Genomic_DNA"/>
</dbReference>
<dbReference type="InterPro" id="IPR040338">
    <property type="entry name" value="At1g67623-like"/>
</dbReference>
<comment type="caution">
    <text evidence="1">The sequence shown here is derived from an EMBL/GenBank/DDBJ whole genome shotgun (WGS) entry which is preliminary data.</text>
</comment>
<proteinExistence type="predicted"/>
<evidence type="ECO:0000313" key="1">
    <source>
        <dbReference type="EMBL" id="KAG2270542.1"/>
    </source>
</evidence>
<name>A0A8X7U995_BRACI</name>
<organism evidence="1 2">
    <name type="scientific">Brassica carinata</name>
    <name type="common">Ethiopian mustard</name>
    <name type="synonym">Abyssinian cabbage</name>
    <dbReference type="NCBI Taxonomy" id="52824"/>
    <lineage>
        <taxon>Eukaryota</taxon>
        <taxon>Viridiplantae</taxon>
        <taxon>Streptophyta</taxon>
        <taxon>Embryophyta</taxon>
        <taxon>Tracheophyta</taxon>
        <taxon>Spermatophyta</taxon>
        <taxon>Magnoliopsida</taxon>
        <taxon>eudicotyledons</taxon>
        <taxon>Gunneridae</taxon>
        <taxon>Pentapetalae</taxon>
        <taxon>rosids</taxon>
        <taxon>malvids</taxon>
        <taxon>Brassicales</taxon>
        <taxon>Brassicaceae</taxon>
        <taxon>Brassiceae</taxon>
        <taxon>Brassica</taxon>
    </lineage>
</organism>
<dbReference type="PANTHER" id="PTHR33784">
    <property type="entry name" value="OS05G0482100 PROTEIN"/>
    <property type="match status" value="1"/>
</dbReference>
<protein>
    <submittedName>
        <fullName evidence="1">Uncharacterized protein</fullName>
    </submittedName>
</protein>
<dbReference type="PANTHER" id="PTHR33784:SF35">
    <property type="entry name" value="(RAPE) HYPOTHETICAL PROTEIN"/>
    <property type="match status" value="1"/>
</dbReference>
<keyword evidence="2" id="KW-1185">Reference proteome</keyword>
<dbReference type="Proteomes" id="UP000886595">
    <property type="component" value="Unassembled WGS sequence"/>
</dbReference>
<reference evidence="1 2" key="1">
    <citation type="submission" date="2020-02" db="EMBL/GenBank/DDBJ databases">
        <authorList>
            <person name="Ma Q."/>
            <person name="Huang Y."/>
            <person name="Song X."/>
            <person name="Pei D."/>
        </authorList>
    </citation>
    <scope>NUCLEOTIDE SEQUENCE [LARGE SCALE GENOMIC DNA]</scope>
    <source>
        <strain evidence="1">Sxm20200214</strain>
        <tissue evidence="1">Leaf</tissue>
    </source>
</reference>